<proteinExistence type="predicted"/>
<feature type="compositionally biased region" description="Polar residues" evidence="1">
    <location>
        <begin position="555"/>
        <end position="564"/>
    </location>
</feature>
<evidence type="ECO:0000313" key="2">
    <source>
        <dbReference type="EMBL" id="KAK3372288.1"/>
    </source>
</evidence>
<comment type="caution">
    <text evidence="2">The sequence shown here is derived from an EMBL/GenBank/DDBJ whole genome shotgun (WGS) entry which is preliminary data.</text>
</comment>
<dbReference type="EMBL" id="JAULSW010000008">
    <property type="protein sequence ID" value="KAK3372288.1"/>
    <property type="molecule type" value="Genomic_DNA"/>
</dbReference>
<gene>
    <name evidence="2" type="ORF">B0H63DRAFT_550774</name>
</gene>
<protein>
    <submittedName>
        <fullName evidence="2">Uncharacterized protein</fullName>
    </submittedName>
</protein>
<feature type="compositionally biased region" description="Polar residues" evidence="1">
    <location>
        <begin position="578"/>
        <end position="593"/>
    </location>
</feature>
<feature type="region of interest" description="Disordered" evidence="1">
    <location>
        <begin position="532"/>
        <end position="593"/>
    </location>
</feature>
<reference evidence="2" key="1">
    <citation type="journal article" date="2023" name="Mol. Phylogenet. Evol.">
        <title>Genome-scale phylogeny and comparative genomics of the fungal order Sordariales.</title>
        <authorList>
            <person name="Hensen N."/>
            <person name="Bonometti L."/>
            <person name="Westerberg I."/>
            <person name="Brannstrom I.O."/>
            <person name="Guillou S."/>
            <person name="Cros-Aarteil S."/>
            <person name="Calhoun S."/>
            <person name="Haridas S."/>
            <person name="Kuo A."/>
            <person name="Mondo S."/>
            <person name="Pangilinan J."/>
            <person name="Riley R."/>
            <person name="LaButti K."/>
            <person name="Andreopoulos B."/>
            <person name="Lipzen A."/>
            <person name="Chen C."/>
            <person name="Yan M."/>
            <person name="Daum C."/>
            <person name="Ng V."/>
            <person name="Clum A."/>
            <person name="Steindorff A."/>
            <person name="Ohm R.A."/>
            <person name="Martin F."/>
            <person name="Silar P."/>
            <person name="Natvig D.O."/>
            <person name="Lalanne C."/>
            <person name="Gautier V."/>
            <person name="Ament-Velasquez S.L."/>
            <person name="Kruys A."/>
            <person name="Hutchinson M.I."/>
            <person name="Powell A.J."/>
            <person name="Barry K."/>
            <person name="Miller A.N."/>
            <person name="Grigoriev I.V."/>
            <person name="Debuchy R."/>
            <person name="Gladieux P."/>
            <person name="Hiltunen Thoren M."/>
            <person name="Johannesson H."/>
        </authorList>
    </citation>
    <scope>NUCLEOTIDE SEQUENCE</scope>
    <source>
        <strain evidence="2">CBS 232.78</strain>
    </source>
</reference>
<dbReference type="Proteomes" id="UP001285441">
    <property type="component" value="Unassembled WGS sequence"/>
</dbReference>
<keyword evidence="3" id="KW-1185">Reference proteome</keyword>
<accession>A0AAE0K8T0</accession>
<name>A0AAE0K8T0_9PEZI</name>
<organism evidence="2 3">
    <name type="scientific">Podospora didyma</name>
    <dbReference type="NCBI Taxonomy" id="330526"/>
    <lineage>
        <taxon>Eukaryota</taxon>
        <taxon>Fungi</taxon>
        <taxon>Dikarya</taxon>
        <taxon>Ascomycota</taxon>
        <taxon>Pezizomycotina</taxon>
        <taxon>Sordariomycetes</taxon>
        <taxon>Sordariomycetidae</taxon>
        <taxon>Sordariales</taxon>
        <taxon>Podosporaceae</taxon>
        <taxon>Podospora</taxon>
    </lineage>
</organism>
<reference evidence="2" key="2">
    <citation type="submission" date="2023-06" db="EMBL/GenBank/DDBJ databases">
        <authorList>
            <consortium name="Lawrence Berkeley National Laboratory"/>
            <person name="Haridas S."/>
            <person name="Hensen N."/>
            <person name="Bonometti L."/>
            <person name="Westerberg I."/>
            <person name="Brannstrom I.O."/>
            <person name="Guillou S."/>
            <person name="Cros-Aarteil S."/>
            <person name="Calhoun S."/>
            <person name="Kuo A."/>
            <person name="Mondo S."/>
            <person name="Pangilinan J."/>
            <person name="Riley R."/>
            <person name="LaButti K."/>
            <person name="Andreopoulos B."/>
            <person name="Lipzen A."/>
            <person name="Chen C."/>
            <person name="Yanf M."/>
            <person name="Daum C."/>
            <person name="Ng V."/>
            <person name="Clum A."/>
            <person name="Steindorff A."/>
            <person name="Ohm R."/>
            <person name="Martin F."/>
            <person name="Silar P."/>
            <person name="Natvig D."/>
            <person name="Lalanne C."/>
            <person name="Gautier V."/>
            <person name="Ament-velasquez S.L."/>
            <person name="Kruys A."/>
            <person name="Hutchinson M.I."/>
            <person name="Powell A.J."/>
            <person name="Barry K."/>
            <person name="Miller A.N."/>
            <person name="Grigoriev I.V."/>
            <person name="Debuchy R."/>
            <person name="Gladieux P."/>
            <person name="Thoren M.H."/>
            <person name="Johannesson H."/>
        </authorList>
    </citation>
    <scope>NUCLEOTIDE SEQUENCE</scope>
    <source>
        <strain evidence="2">CBS 232.78</strain>
    </source>
</reference>
<sequence length="593" mass="63979">MTTPLQMSVIAIDAGPYNPVNGPAVNTTSSQGAVVVPAGTPLLEVWNVPQQVAVKDPAWSNDGSIYPVTVLLPPAPSPAWRLPLAVTVSLTGSPVGWTSNRGIVYGSLLDPATNQLVPVVESDPFVLTSQPQIAVCTGFRLVTGRSFLNPIEPNYQFAIPFRASGDWTWTIQDAANAESIPVTAPLTTRMELNFVVWPATGGPAAAPPVLYPTTPLLRSKADFGASYPVQVQRWSYPNILDPVLTTGPTPTRDQLLVFYIKRLVTTMWAYGQSGRGKFQSRFILDPSSHNMGPFGGVFLLDPWVNPPANHFVNDWDLAAVLQLGCAVALGTTGAELFDSRWIVQYPFGYFLPGQLFGQAATSTQCNNPFWNSGAWNANPYVPNPYDTTRSGLITHSWIEVQLNRGQGLQYYVIDVTHALPAGPQNMLPRIGVYGTSSQIVPGALPFNYTSGNPVIDLYFPNLRKPKASIAEAKNVERHDVLPKFNNASPTAQTLLDLIDPNGTAKIMLHDLLPAVDRTTLYMVLALPTDVVGTSDDLPCPSENQDPVNGRADSAGSDNSPQLTVQMVVYSSAAIARDNPNTARSTPEKSSGTE</sequence>
<evidence type="ECO:0000256" key="1">
    <source>
        <dbReference type="SAM" id="MobiDB-lite"/>
    </source>
</evidence>
<evidence type="ECO:0000313" key="3">
    <source>
        <dbReference type="Proteomes" id="UP001285441"/>
    </source>
</evidence>
<dbReference type="AlphaFoldDB" id="A0AAE0K8T0"/>